<proteinExistence type="predicted"/>
<feature type="transmembrane region" description="Helical" evidence="1">
    <location>
        <begin position="46"/>
        <end position="66"/>
    </location>
</feature>
<sequence length="128" mass="14776">MWNYQGKREFTTLQVGYANDYSNAKSRRKRPCLRTWNRLSSLQRSIICLMCVLGVTSALYVLPAIYTDYTRLDQVDQSHKPLRAPDSFPKYGRKFAADAVQEIRKKAEEHVQQLQVGLMSSVSETEQV</sequence>
<gene>
    <name evidence="2" type="ORF">NP493_599g00029</name>
</gene>
<dbReference type="Proteomes" id="UP001209878">
    <property type="component" value="Unassembled WGS sequence"/>
</dbReference>
<dbReference type="AlphaFoldDB" id="A0AAD9KTH7"/>
<evidence type="ECO:0000256" key="1">
    <source>
        <dbReference type="SAM" id="Phobius"/>
    </source>
</evidence>
<organism evidence="2 3">
    <name type="scientific">Ridgeia piscesae</name>
    <name type="common">Tubeworm</name>
    <dbReference type="NCBI Taxonomy" id="27915"/>
    <lineage>
        <taxon>Eukaryota</taxon>
        <taxon>Metazoa</taxon>
        <taxon>Spiralia</taxon>
        <taxon>Lophotrochozoa</taxon>
        <taxon>Annelida</taxon>
        <taxon>Polychaeta</taxon>
        <taxon>Sedentaria</taxon>
        <taxon>Canalipalpata</taxon>
        <taxon>Sabellida</taxon>
        <taxon>Siboglinidae</taxon>
        <taxon>Ridgeia</taxon>
    </lineage>
</organism>
<evidence type="ECO:0000313" key="3">
    <source>
        <dbReference type="Proteomes" id="UP001209878"/>
    </source>
</evidence>
<comment type="caution">
    <text evidence="2">The sequence shown here is derived from an EMBL/GenBank/DDBJ whole genome shotgun (WGS) entry which is preliminary data.</text>
</comment>
<name>A0AAD9KTH7_RIDPI</name>
<keyword evidence="3" id="KW-1185">Reference proteome</keyword>
<protein>
    <submittedName>
        <fullName evidence="2">Uncharacterized protein</fullName>
    </submittedName>
</protein>
<evidence type="ECO:0000313" key="2">
    <source>
        <dbReference type="EMBL" id="KAK2177379.1"/>
    </source>
</evidence>
<reference evidence="2" key="1">
    <citation type="journal article" date="2023" name="Mol. Biol. Evol.">
        <title>Third-Generation Sequencing Reveals the Adaptive Role of the Epigenome in Three Deep-Sea Polychaetes.</title>
        <authorList>
            <person name="Perez M."/>
            <person name="Aroh O."/>
            <person name="Sun Y."/>
            <person name="Lan Y."/>
            <person name="Juniper S.K."/>
            <person name="Young C.R."/>
            <person name="Angers B."/>
            <person name="Qian P.Y."/>
        </authorList>
    </citation>
    <scope>NUCLEOTIDE SEQUENCE</scope>
    <source>
        <strain evidence="2">R07B-5</strain>
    </source>
</reference>
<keyword evidence="1" id="KW-0812">Transmembrane</keyword>
<keyword evidence="1" id="KW-0472">Membrane</keyword>
<keyword evidence="1" id="KW-1133">Transmembrane helix</keyword>
<dbReference type="EMBL" id="JAODUO010000600">
    <property type="protein sequence ID" value="KAK2177379.1"/>
    <property type="molecule type" value="Genomic_DNA"/>
</dbReference>
<accession>A0AAD9KTH7</accession>